<dbReference type="PANTHER" id="PTHR33734:SF22">
    <property type="entry name" value="MEMBRANE-BOUND LYTIC MUREIN TRANSGLYCOSYLASE D"/>
    <property type="match status" value="1"/>
</dbReference>
<dbReference type="EMBL" id="FQUY01000012">
    <property type="protein sequence ID" value="SHF12710.1"/>
    <property type="molecule type" value="Genomic_DNA"/>
</dbReference>
<evidence type="ECO:0000256" key="1">
    <source>
        <dbReference type="SAM" id="MobiDB-lite"/>
    </source>
</evidence>
<dbReference type="GO" id="GO:0008932">
    <property type="term" value="F:lytic endotransglycosylase activity"/>
    <property type="evidence" value="ECO:0007669"/>
    <property type="project" value="TreeGrafter"/>
</dbReference>
<dbReference type="OrthoDB" id="9779340at2"/>
<dbReference type="PROSITE" id="PS51782">
    <property type="entry name" value="LYSM"/>
    <property type="match status" value="1"/>
</dbReference>
<dbReference type="CDD" id="cd00118">
    <property type="entry name" value="LysM"/>
    <property type="match status" value="1"/>
</dbReference>
<dbReference type="Gene3D" id="3.10.350.10">
    <property type="entry name" value="LysM domain"/>
    <property type="match status" value="1"/>
</dbReference>
<evidence type="ECO:0000313" key="3">
    <source>
        <dbReference type="EMBL" id="SHF12710.1"/>
    </source>
</evidence>
<dbReference type="InterPro" id="IPR018392">
    <property type="entry name" value="LysM"/>
</dbReference>
<gene>
    <name evidence="3" type="ORF">SAMN02745133_01893</name>
</gene>
<dbReference type="Pfam" id="PF01476">
    <property type="entry name" value="LysM"/>
    <property type="match status" value="1"/>
</dbReference>
<dbReference type="STRING" id="1121429.SAMN02745133_01893"/>
<dbReference type="SMART" id="SM00257">
    <property type="entry name" value="LysM"/>
    <property type="match status" value="1"/>
</dbReference>
<protein>
    <submittedName>
        <fullName evidence="3">LysM domain-containing protein</fullName>
    </submittedName>
</protein>
<evidence type="ECO:0000259" key="2">
    <source>
        <dbReference type="PROSITE" id="PS51782"/>
    </source>
</evidence>
<feature type="region of interest" description="Disordered" evidence="1">
    <location>
        <begin position="1"/>
        <end position="24"/>
    </location>
</feature>
<dbReference type="PANTHER" id="PTHR33734">
    <property type="entry name" value="LYSM DOMAIN-CONTAINING GPI-ANCHORED PROTEIN 2"/>
    <property type="match status" value="1"/>
</dbReference>
<keyword evidence="4" id="KW-1185">Reference proteome</keyword>
<name>A0A1M4Z3X1_9FIRM</name>
<evidence type="ECO:0000313" key="4">
    <source>
        <dbReference type="Proteomes" id="UP000184148"/>
    </source>
</evidence>
<feature type="compositionally biased region" description="Basic residues" evidence="1">
    <location>
        <begin position="1"/>
        <end position="12"/>
    </location>
</feature>
<reference evidence="4" key="1">
    <citation type="submission" date="2016-11" db="EMBL/GenBank/DDBJ databases">
        <authorList>
            <person name="Varghese N."/>
            <person name="Submissions S."/>
        </authorList>
    </citation>
    <scope>NUCLEOTIDE SEQUENCE [LARGE SCALE GENOMIC DNA]</scope>
    <source>
        <strain evidence="4">DSM 12395</strain>
    </source>
</reference>
<dbReference type="Pfam" id="PF12673">
    <property type="entry name" value="SipL"/>
    <property type="match status" value="3"/>
</dbReference>
<dbReference type="AlphaFoldDB" id="A0A1M4Z3X1"/>
<dbReference type="RefSeq" id="WP_073239096.1">
    <property type="nucleotide sequence ID" value="NZ_FQUY01000012.1"/>
</dbReference>
<organism evidence="3 4">
    <name type="scientific">Desulforamulus putei DSM 12395</name>
    <dbReference type="NCBI Taxonomy" id="1121429"/>
    <lineage>
        <taxon>Bacteria</taxon>
        <taxon>Bacillati</taxon>
        <taxon>Bacillota</taxon>
        <taxon>Clostridia</taxon>
        <taxon>Eubacteriales</taxon>
        <taxon>Peptococcaceae</taxon>
        <taxon>Desulforamulus</taxon>
    </lineage>
</organism>
<dbReference type="InterPro" id="IPR036779">
    <property type="entry name" value="LysM_dom_sf"/>
</dbReference>
<accession>A0A1M4Z3X1</accession>
<feature type="domain" description="LysM" evidence="2">
    <location>
        <begin position="492"/>
        <end position="537"/>
    </location>
</feature>
<sequence length="543" mass="60185">MATKKGPKPKFRRALDDVNNNNNNTALETERFSLEEVVGENTEQTIVRGTISVPEAKPDVEEILSTDTTTKLRKVEVIPNKVIVEGTLRLEVMYTAFKEDQSVHTFHAELDFTDFIEVEGARPGMNAEIDIVVEDVSLTRDPKCAEDWDVAAVLKVTARVTETRDVNVLTECPQGFNCETERMNLQHTVGTGTKQVLIDEEFEVPDGKPDVEKINKCMCDVEITDTKIIKNKVLIDGEVDLECTYTAMKEDQSVHTLHETFKFNTFIEVEGAEQGMEVHVDAMVESCDVEVAEDNACKLSPTIVLRLRVRVTEDREVDVITDIEGADVDTVTLDMKSLVGEACKQVVVRDAKEPPSEKPAIDKVKEVTAGDVVIKDTDVIRDKVLVKGTIEFQVLYTAMKADQSIHMIHRKVAFKTFIDVPGARPDNEVDVDVEVEWANAKMDGCDLVVEAVLNVCARVTETVEREVVTGFRPRPTPTPTPAPEVCVPGTTFNYVVQRGDTLSKLAQRYGTTVQAILAVNPQITNPNLITVGQTIKIPCVAKG</sequence>
<dbReference type="Proteomes" id="UP000184148">
    <property type="component" value="Unassembled WGS sequence"/>
</dbReference>
<dbReference type="InterPro" id="IPR024300">
    <property type="entry name" value="SipL_SPOCS_dom"/>
</dbReference>
<dbReference type="SUPFAM" id="SSF54106">
    <property type="entry name" value="LysM domain"/>
    <property type="match status" value="1"/>
</dbReference>
<proteinExistence type="predicted"/>